<evidence type="ECO:0000256" key="1">
    <source>
        <dbReference type="ARBA" id="ARBA00007169"/>
    </source>
</evidence>
<accession>A0AAQ0JLP4</accession>
<dbReference type="Proteomes" id="UP000248899">
    <property type="component" value="Unassembled WGS sequence"/>
</dbReference>
<dbReference type="InterPro" id="IPR001031">
    <property type="entry name" value="Thioesterase"/>
</dbReference>
<reference evidence="3 4" key="1">
    <citation type="submission" date="2018-06" db="EMBL/GenBank/DDBJ databases">
        <title>Towards the identification of Burkholderia cepacia strain which caused fatal septicemia.</title>
        <authorList>
            <person name="Bui L.A.T."/>
            <person name="Zakharova I.B."/>
            <person name="Shpak I.M."/>
            <person name="Teteryatnikova N."/>
            <person name="Ustinov D.V."/>
            <person name="Kuzyutina Y.A."/>
            <person name="Nguyen H.N."/>
            <person name="Antonov A.S."/>
            <person name="Avdyusheva E.F."/>
            <person name="Victorov D.V."/>
        </authorList>
    </citation>
    <scope>NUCLEOTIDE SEQUENCE [LARGE SCALE GENOMIC DNA]</scope>
    <source>
        <strain evidence="3 4">PT02</strain>
    </source>
</reference>
<protein>
    <recommendedName>
        <fullName evidence="2">Thioesterase domain-containing protein</fullName>
    </recommendedName>
</protein>
<proteinExistence type="inferred from homology"/>
<dbReference type="PANTHER" id="PTHR11487:SF0">
    <property type="entry name" value="S-ACYL FATTY ACID SYNTHASE THIOESTERASE, MEDIUM CHAIN"/>
    <property type="match status" value="1"/>
</dbReference>
<organism evidence="3 4">
    <name type="scientific">Burkholderia cepacia</name>
    <name type="common">Pseudomonas cepacia</name>
    <dbReference type="NCBI Taxonomy" id="292"/>
    <lineage>
        <taxon>Bacteria</taxon>
        <taxon>Pseudomonadati</taxon>
        <taxon>Pseudomonadota</taxon>
        <taxon>Betaproteobacteria</taxon>
        <taxon>Burkholderiales</taxon>
        <taxon>Burkholderiaceae</taxon>
        <taxon>Burkholderia</taxon>
        <taxon>Burkholderia cepacia complex</taxon>
    </lineage>
</organism>
<dbReference type="GO" id="GO:0008610">
    <property type="term" value="P:lipid biosynthetic process"/>
    <property type="evidence" value="ECO:0007669"/>
    <property type="project" value="TreeGrafter"/>
</dbReference>
<dbReference type="InterPro" id="IPR012223">
    <property type="entry name" value="TEII"/>
</dbReference>
<gene>
    <name evidence="3" type="ORF">DPR02_03880</name>
</gene>
<dbReference type="EMBL" id="QLUZ01000002">
    <property type="protein sequence ID" value="RAQ15157.1"/>
    <property type="molecule type" value="Genomic_DNA"/>
</dbReference>
<evidence type="ECO:0000259" key="2">
    <source>
        <dbReference type="Pfam" id="PF00975"/>
    </source>
</evidence>
<dbReference type="SUPFAM" id="SSF53474">
    <property type="entry name" value="alpha/beta-Hydrolases"/>
    <property type="match status" value="1"/>
</dbReference>
<dbReference type="Pfam" id="PF00975">
    <property type="entry name" value="Thioesterase"/>
    <property type="match status" value="1"/>
</dbReference>
<name>A0AAQ0JLP4_BURCE</name>
<sequence length="247" mass="27214">MFSDTRLLRHYPSQWPDTPDLLVCFPHAGAGVSTFAGWPQKLAHVASVVLVQLPGREDRLSEPLTQSLHDVSRQIASELARSNARRLFLFGHSMGARVAWFVASRLWSDHRVAPVVILSAGSPHTSGALTNTSSSALHAWFDRMGEKFPAALENPELLSLFRITLAADLAWMRAFPFVPAVALPLDLHCFHGACDGLVTREPMTLWRRYTSAAFTMTEMPGGHMYHVSAQAKLLASIQNLIMGHGHA</sequence>
<evidence type="ECO:0000313" key="4">
    <source>
        <dbReference type="Proteomes" id="UP000248899"/>
    </source>
</evidence>
<comment type="similarity">
    <text evidence="1">Belongs to the thioesterase family.</text>
</comment>
<feature type="domain" description="Thioesterase" evidence="2">
    <location>
        <begin position="22"/>
        <end position="236"/>
    </location>
</feature>
<dbReference type="InterPro" id="IPR029058">
    <property type="entry name" value="AB_hydrolase_fold"/>
</dbReference>
<evidence type="ECO:0000313" key="3">
    <source>
        <dbReference type="EMBL" id="RAQ15157.1"/>
    </source>
</evidence>
<dbReference type="AlphaFoldDB" id="A0AAQ0JLP4"/>
<dbReference type="PANTHER" id="PTHR11487">
    <property type="entry name" value="THIOESTERASE"/>
    <property type="match status" value="1"/>
</dbReference>
<dbReference type="Gene3D" id="3.40.50.1820">
    <property type="entry name" value="alpha/beta hydrolase"/>
    <property type="match status" value="1"/>
</dbReference>
<comment type="caution">
    <text evidence="3">The sequence shown here is derived from an EMBL/GenBank/DDBJ whole genome shotgun (WGS) entry which is preliminary data.</text>
</comment>